<feature type="transmembrane region" description="Helical" evidence="1">
    <location>
        <begin position="6"/>
        <end position="23"/>
    </location>
</feature>
<proteinExistence type="predicted"/>
<protein>
    <submittedName>
        <fullName evidence="2">Uncharacterized protein</fullName>
    </submittedName>
</protein>
<dbReference type="RefSeq" id="YP_009884830.1">
    <property type="nucleotide sequence ID" value="NC_049473.1"/>
</dbReference>
<evidence type="ECO:0000313" key="3">
    <source>
        <dbReference type="Proteomes" id="UP000394254"/>
    </source>
</evidence>
<reference evidence="2 3" key="1">
    <citation type="submission" date="2019-09" db="EMBL/GenBank/DDBJ databases">
        <authorList>
            <person name="Barrows A.R."/>
            <person name="Franco J.W."/>
            <person name="Javier C.J."/>
            <person name="Lucero K.A."/>
            <person name="Madrid E.R."/>
            <person name="Margerin I.A.R."/>
            <person name="Moore C.L."/>
            <person name="Neustel K.S."/>
            <person name="Ornellas N.W."/>
            <person name="Oshiro K."/>
            <person name="Severson C.G."/>
            <person name="Vavra L.H."/>
            <person name="Wilcer A."/>
            <person name="Donachie S.P."/>
            <person name="Reed F.A."/>
            <person name="Palecanda S."/>
            <person name="Chong R.A."/>
            <person name="Porter M.L."/>
            <person name="Washington J.M."/>
            <person name="Garlena R.A."/>
            <person name="Russell D.A."/>
            <person name="Pope W.H."/>
            <person name="Jacobs-Sera D."/>
            <person name="Hatfull G.F."/>
        </authorList>
    </citation>
    <scope>NUCLEOTIDE SEQUENCE [LARGE SCALE GENOMIC DNA]</scope>
</reference>
<keyword evidence="1" id="KW-0472">Membrane</keyword>
<keyword evidence="1" id="KW-0812">Transmembrane</keyword>
<dbReference type="EMBL" id="MN484600">
    <property type="protein sequence ID" value="QGH74509.1"/>
    <property type="molecule type" value="Genomic_DNA"/>
</dbReference>
<sequence>MTPELWTAILGAGGLAAVVPLVIDGFKAWRSGRALEEKNKNRGLVDRLAAAESRADLAGALADAEAAYRRQVEEHAATLRRLLIEVYGLSAELLPPWPVRKK</sequence>
<organism evidence="2 3">
    <name type="scientific">Arthrobacter phage Kuleana</name>
    <dbReference type="NCBI Taxonomy" id="2653270"/>
    <lineage>
        <taxon>Viruses</taxon>
        <taxon>Duplodnaviria</taxon>
        <taxon>Heunggongvirae</taxon>
        <taxon>Uroviricota</taxon>
        <taxon>Caudoviricetes</taxon>
        <taxon>Kuleanavirus</taxon>
        <taxon>Kuleanavirus kuleana</taxon>
    </lineage>
</organism>
<dbReference type="Proteomes" id="UP000394254">
    <property type="component" value="Segment"/>
</dbReference>
<accession>A0A5Q2WC28</accession>
<gene>
    <name evidence="2" type="primary">22</name>
    <name evidence="2" type="ORF">SEA_KULEANA_22</name>
</gene>
<keyword evidence="3" id="KW-1185">Reference proteome</keyword>
<name>A0A5Q2WC28_9CAUD</name>
<keyword evidence="1" id="KW-1133">Transmembrane helix</keyword>
<evidence type="ECO:0000256" key="1">
    <source>
        <dbReference type="SAM" id="Phobius"/>
    </source>
</evidence>
<dbReference type="GeneID" id="55814198"/>
<evidence type="ECO:0000313" key="2">
    <source>
        <dbReference type="EMBL" id="QGH74509.1"/>
    </source>
</evidence>
<dbReference type="KEGG" id="vg:55814198"/>